<reference evidence="16" key="2">
    <citation type="submission" date="2025-08" db="UniProtKB">
        <authorList>
            <consortium name="Ensembl"/>
        </authorList>
    </citation>
    <scope>IDENTIFICATION</scope>
</reference>
<dbReference type="Gene3D" id="3.80.10.10">
    <property type="entry name" value="Ribonuclease Inhibitor"/>
    <property type="match status" value="2"/>
</dbReference>
<dbReference type="GO" id="GO:0038023">
    <property type="term" value="F:signaling receptor activity"/>
    <property type="evidence" value="ECO:0007669"/>
    <property type="project" value="TreeGrafter"/>
</dbReference>
<evidence type="ECO:0000256" key="6">
    <source>
        <dbReference type="ARBA" id="ARBA00022729"/>
    </source>
</evidence>
<dbReference type="InterPro" id="IPR000157">
    <property type="entry name" value="TIR_dom"/>
</dbReference>
<dbReference type="PANTHER" id="PTHR24365:SF522">
    <property type="entry name" value="LOW QUALITY PROTEIN: TOLL-LIKE RECEPTOR 13-RELATED"/>
    <property type="match status" value="1"/>
</dbReference>
<sequence>MGELRELGVSRNTCPPAIRGLSTLLVLSLTSNDIGELGCSDFLKLTRLMQLFLSNNRISKLRGCVFRDLNNLRLLDIEGNLIFSLSDTFTGGLQNLRILLMRGNDLKQLEKGYFESVPMLLSLDLASLSSYYVENGTFEELHRLESLIITAFTLTKDMFRGLRNLKSLTIYFPASLNNMTNQLFDGPAFLNLPSLRELTIKHNNRYTLVISPDVLRGLRYLQRLETEKFFTTMPHPDTFTFTPLLTSLKLISSNVSLPTPELFGPIPNLQALDLSKNKLWSLDFLISVNLSALSWLKLRENELTVINETVFQYLSALRYLDLFENPFTCNCSNIGFIQWVKHNNQVQVVNAYQYECFCPPSKQGTKLLDFDIQSCWMDISFICFISSTCIILVYALHLFLAFLYDNRKRKKGILCQYDAFVSYNVRDEEWVCREMLPVLEGEQGWRLCLHHRDFQPGKPIIENITDAIYSSRKTIGVISRSYLQSEWCSREIQMASFRLFDEKKDVLILLFLEEIPAQQLSPYYRMRKLVKKRTYLSWPRAGQHPGVFWQNVRRALETGNAPNETTNLLTCSLPPD</sequence>
<dbReference type="SUPFAM" id="SSF52200">
    <property type="entry name" value="Toll/Interleukin receptor TIR domain"/>
    <property type="match status" value="1"/>
</dbReference>
<name>I3J7X5_ORENI</name>
<dbReference type="PROSITE" id="PS51450">
    <property type="entry name" value="LRR"/>
    <property type="match status" value="1"/>
</dbReference>
<dbReference type="STRING" id="8128.ENSONIP00000004965"/>
<evidence type="ECO:0000256" key="13">
    <source>
        <dbReference type="ARBA" id="ARBA00023198"/>
    </source>
</evidence>
<proteinExistence type="inferred from homology"/>
<evidence type="ECO:0000313" key="16">
    <source>
        <dbReference type="Ensembl" id="ENSONIP00000004965.2"/>
    </source>
</evidence>
<dbReference type="InterPro" id="IPR000483">
    <property type="entry name" value="Cys-rich_flank_reg_C"/>
</dbReference>
<dbReference type="OMA" id="NDEKWIF"/>
<evidence type="ECO:0000256" key="3">
    <source>
        <dbReference type="ARBA" id="ARBA00022588"/>
    </source>
</evidence>
<dbReference type="Pfam" id="PF01582">
    <property type="entry name" value="TIR"/>
    <property type="match status" value="1"/>
</dbReference>
<feature type="transmembrane region" description="Helical" evidence="14">
    <location>
        <begin position="379"/>
        <end position="404"/>
    </location>
</feature>
<dbReference type="SMART" id="SM00369">
    <property type="entry name" value="LRR_TYP"/>
    <property type="match status" value="5"/>
</dbReference>
<dbReference type="InParanoid" id="I3J7X5"/>
<keyword evidence="13" id="KW-0395">Inflammatory response</keyword>
<dbReference type="InterPro" id="IPR032675">
    <property type="entry name" value="LRR_dom_sf"/>
</dbReference>
<reference evidence="16" key="3">
    <citation type="submission" date="2025-09" db="UniProtKB">
        <authorList>
            <consortium name="Ensembl"/>
        </authorList>
    </citation>
    <scope>IDENTIFICATION</scope>
</reference>
<dbReference type="GO" id="GO:0007165">
    <property type="term" value="P:signal transduction"/>
    <property type="evidence" value="ECO:0007669"/>
    <property type="project" value="InterPro"/>
</dbReference>
<evidence type="ECO:0000256" key="2">
    <source>
        <dbReference type="ARBA" id="ARBA00009634"/>
    </source>
</evidence>
<dbReference type="GO" id="GO:0045087">
    <property type="term" value="P:innate immune response"/>
    <property type="evidence" value="ECO:0007669"/>
    <property type="project" value="UniProtKB-KW"/>
</dbReference>
<keyword evidence="7" id="KW-0677">Repeat</keyword>
<dbReference type="Pfam" id="PF13855">
    <property type="entry name" value="LRR_8"/>
    <property type="match status" value="2"/>
</dbReference>
<dbReference type="eggNOG" id="KOG4641">
    <property type="taxonomic scope" value="Eukaryota"/>
</dbReference>
<keyword evidence="5 14" id="KW-0812">Transmembrane</keyword>
<evidence type="ECO:0000259" key="15">
    <source>
        <dbReference type="PROSITE" id="PS50104"/>
    </source>
</evidence>
<evidence type="ECO:0000256" key="14">
    <source>
        <dbReference type="SAM" id="Phobius"/>
    </source>
</evidence>
<protein>
    <recommendedName>
        <fullName evidence="15">TIR domain-containing protein</fullName>
    </recommendedName>
</protein>
<keyword evidence="17" id="KW-1185">Reference proteome</keyword>
<dbReference type="InterPro" id="IPR003591">
    <property type="entry name" value="Leu-rich_rpt_typical-subtyp"/>
</dbReference>
<reference evidence="17" key="1">
    <citation type="submission" date="2012-01" db="EMBL/GenBank/DDBJ databases">
        <title>The Genome Sequence of Oreochromis niloticus (Nile Tilapia).</title>
        <authorList>
            <consortium name="Broad Institute Genome Assembly Team"/>
            <consortium name="Broad Institute Sequencing Platform"/>
            <person name="Di Palma F."/>
            <person name="Johnson J."/>
            <person name="Lander E.S."/>
            <person name="Lindblad-Toh K."/>
        </authorList>
    </citation>
    <scope>NUCLEOTIDE SEQUENCE [LARGE SCALE GENOMIC DNA]</scope>
</reference>
<keyword evidence="10 14" id="KW-0472">Membrane</keyword>
<keyword evidence="4" id="KW-0433">Leucine-rich repeat</keyword>
<keyword evidence="12" id="KW-0325">Glycoprotein</keyword>
<dbReference type="SMART" id="SM00082">
    <property type="entry name" value="LRRCT"/>
    <property type="match status" value="1"/>
</dbReference>
<evidence type="ECO:0000256" key="9">
    <source>
        <dbReference type="ARBA" id="ARBA00022989"/>
    </source>
</evidence>
<organism evidence="16 17">
    <name type="scientific">Oreochromis niloticus</name>
    <name type="common">Nile tilapia</name>
    <name type="synonym">Tilapia nilotica</name>
    <dbReference type="NCBI Taxonomy" id="8128"/>
    <lineage>
        <taxon>Eukaryota</taxon>
        <taxon>Metazoa</taxon>
        <taxon>Chordata</taxon>
        <taxon>Craniata</taxon>
        <taxon>Vertebrata</taxon>
        <taxon>Euteleostomi</taxon>
        <taxon>Actinopterygii</taxon>
        <taxon>Neopterygii</taxon>
        <taxon>Teleostei</taxon>
        <taxon>Neoteleostei</taxon>
        <taxon>Acanthomorphata</taxon>
        <taxon>Ovalentaria</taxon>
        <taxon>Cichlomorphae</taxon>
        <taxon>Cichliformes</taxon>
        <taxon>Cichlidae</taxon>
        <taxon>African cichlids</taxon>
        <taxon>Pseudocrenilabrinae</taxon>
        <taxon>Oreochromini</taxon>
        <taxon>Oreochromis</taxon>
    </lineage>
</organism>
<keyword evidence="9 14" id="KW-1133">Transmembrane helix</keyword>
<evidence type="ECO:0000256" key="7">
    <source>
        <dbReference type="ARBA" id="ARBA00022737"/>
    </source>
</evidence>
<dbReference type="InterPro" id="IPR001611">
    <property type="entry name" value="Leu-rich_rpt"/>
</dbReference>
<dbReference type="Proteomes" id="UP000005207">
    <property type="component" value="Linkage group LG22"/>
</dbReference>
<dbReference type="FunFam" id="3.40.50.10140:FF:000001">
    <property type="entry name" value="Toll-like receptor 2"/>
    <property type="match status" value="1"/>
</dbReference>
<feature type="domain" description="TIR" evidence="15">
    <location>
        <begin position="415"/>
        <end position="556"/>
    </location>
</feature>
<dbReference type="SMART" id="SM00255">
    <property type="entry name" value="TIR"/>
    <property type="match status" value="1"/>
</dbReference>
<evidence type="ECO:0000256" key="10">
    <source>
        <dbReference type="ARBA" id="ARBA00023136"/>
    </source>
</evidence>
<comment type="subcellular location">
    <subcellularLocation>
        <location evidence="1">Membrane</location>
        <topology evidence="1">Single-pass type I membrane protein</topology>
    </subcellularLocation>
</comment>
<comment type="similarity">
    <text evidence="2">Belongs to the Toll-like receptor family.</text>
</comment>
<dbReference type="Ensembl" id="ENSONIT00000004968.2">
    <property type="protein sequence ID" value="ENSONIP00000004965.2"/>
    <property type="gene ID" value="ENSONIG00000003939.2"/>
</dbReference>
<accession>I3J7X5</accession>
<dbReference type="Gene3D" id="3.40.50.10140">
    <property type="entry name" value="Toll/interleukin-1 receptor homology (TIR) domain"/>
    <property type="match status" value="1"/>
</dbReference>
<dbReference type="InterPro" id="IPR035897">
    <property type="entry name" value="Toll_tir_struct_dom_sf"/>
</dbReference>
<evidence type="ECO:0000313" key="17">
    <source>
        <dbReference type="Proteomes" id="UP000005207"/>
    </source>
</evidence>
<dbReference type="PANTHER" id="PTHR24365">
    <property type="entry name" value="TOLL-LIKE RECEPTOR"/>
    <property type="match status" value="1"/>
</dbReference>
<dbReference type="PROSITE" id="PS50104">
    <property type="entry name" value="TIR"/>
    <property type="match status" value="1"/>
</dbReference>
<keyword evidence="8" id="KW-0391">Immunity</keyword>
<keyword evidence="11" id="KW-0675">Receptor</keyword>
<dbReference type="GeneTree" id="ENSGT00940000163999"/>
<dbReference type="SUPFAM" id="SSF52058">
    <property type="entry name" value="L domain-like"/>
    <property type="match status" value="1"/>
</dbReference>
<dbReference type="AlphaFoldDB" id="I3J7X5"/>
<evidence type="ECO:0000256" key="11">
    <source>
        <dbReference type="ARBA" id="ARBA00023170"/>
    </source>
</evidence>
<evidence type="ECO:0000256" key="1">
    <source>
        <dbReference type="ARBA" id="ARBA00004479"/>
    </source>
</evidence>
<dbReference type="GO" id="GO:0005886">
    <property type="term" value="C:plasma membrane"/>
    <property type="evidence" value="ECO:0007669"/>
    <property type="project" value="TreeGrafter"/>
</dbReference>
<keyword evidence="6" id="KW-0732">Signal</keyword>
<dbReference type="GO" id="GO:0006954">
    <property type="term" value="P:inflammatory response"/>
    <property type="evidence" value="ECO:0007669"/>
    <property type="project" value="UniProtKB-KW"/>
</dbReference>
<evidence type="ECO:0000256" key="4">
    <source>
        <dbReference type="ARBA" id="ARBA00022614"/>
    </source>
</evidence>
<evidence type="ECO:0000256" key="8">
    <source>
        <dbReference type="ARBA" id="ARBA00022859"/>
    </source>
</evidence>
<evidence type="ECO:0000256" key="12">
    <source>
        <dbReference type="ARBA" id="ARBA00023180"/>
    </source>
</evidence>
<dbReference type="HOGENOM" id="CLU_006000_4_0_1"/>
<evidence type="ECO:0000256" key="5">
    <source>
        <dbReference type="ARBA" id="ARBA00022692"/>
    </source>
</evidence>
<dbReference type="PRINTS" id="PR01537">
    <property type="entry name" value="INTRLKN1R1F"/>
</dbReference>
<keyword evidence="3" id="KW-0399">Innate immunity</keyword>